<dbReference type="SUPFAM" id="SSF53335">
    <property type="entry name" value="S-adenosyl-L-methionine-dependent methyltransferases"/>
    <property type="match status" value="1"/>
</dbReference>
<gene>
    <name evidence="2" type="ORF">ABN611_34245</name>
</gene>
<dbReference type="InterPro" id="IPR013216">
    <property type="entry name" value="Methyltransf_11"/>
</dbReference>
<dbReference type="EC" id="2.1.-.-" evidence="2"/>
<reference evidence="2" key="1">
    <citation type="submission" date="2024-06" db="EMBL/GenBank/DDBJ databases">
        <title>Kribbella sp. strain HUAS MG21 genome sequences.</title>
        <authorList>
            <person name="Mo P."/>
        </authorList>
    </citation>
    <scope>NUCLEOTIDE SEQUENCE</scope>
    <source>
        <strain evidence="2">HUAS MG21</strain>
    </source>
</reference>
<sequence length="189" mass="21380">MQRSTRSTRVRRRRLDRTSGYGAGYGCEWLLIGNSREWVCRQAGGRTLELGAGTGLNLRWYPADAEVVAVDIDRERLEISAERVQELGRAVRLAVADGQRLPFGQDSFDTVVCTLAICDVDDRTATLAEAYRVVRPGGSLILLDHFEKRWRRGRPATLGEQVGFNLVARERLWAGYFERVRLQKPGSRD</sequence>
<dbReference type="InterPro" id="IPR029063">
    <property type="entry name" value="SAM-dependent_MTases_sf"/>
</dbReference>
<protein>
    <submittedName>
        <fullName evidence="2">Class I SAM-dependent methyltransferase</fullName>
        <ecNumber evidence="2">2.1.-.-</ecNumber>
    </submittedName>
</protein>
<organism evidence="2">
    <name type="scientific">Kribbella sp. HUAS MG21</name>
    <dbReference type="NCBI Taxonomy" id="3160966"/>
    <lineage>
        <taxon>Bacteria</taxon>
        <taxon>Bacillati</taxon>
        <taxon>Actinomycetota</taxon>
        <taxon>Actinomycetes</taxon>
        <taxon>Propionibacteriales</taxon>
        <taxon>Kribbellaceae</taxon>
        <taxon>Kribbella</taxon>
    </lineage>
</organism>
<keyword evidence="2" id="KW-0489">Methyltransferase</keyword>
<dbReference type="PANTHER" id="PTHR45036:SF1">
    <property type="entry name" value="METHYLTRANSFERASE LIKE 7A"/>
    <property type="match status" value="1"/>
</dbReference>
<evidence type="ECO:0000259" key="1">
    <source>
        <dbReference type="Pfam" id="PF08241"/>
    </source>
</evidence>
<dbReference type="CDD" id="cd02440">
    <property type="entry name" value="AdoMet_MTases"/>
    <property type="match status" value="1"/>
</dbReference>
<keyword evidence="2" id="KW-0808">Transferase</keyword>
<dbReference type="Gene3D" id="3.40.50.150">
    <property type="entry name" value="Vaccinia Virus protein VP39"/>
    <property type="match status" value="1"/>
</dbReference>
<accession>A0AAU7TAM0</accession>
<dbReference type="RefSeq" id="WP_350276450.1">
    <property type="nucleotide sequence ID" value="NZ_CP158165.1"/>
</dbReference>
<dbReference type="GO" id="GO:0032259">
    <property type="term" value="P:methylation"/>
    <property type="evidence" value="ECO:0007669"/>
    <property type="project" value="UniProtKB-KW"/>
</dbReference>
<feature type="domain" description="Methyltransferase type 11" evidence="1">
    <location>
        <begin position="48"/>
        <end position="142"/>
    </location>
</feature>
<dbReference type="Pfam" id="PF08241">
    <property type="entry name" value="Methyltransf_11"/>
    <property type="match status" value="1"/>
</dbReference>
<dbReference type="EMBL" id="CP158165">
    <property type="protein sequence ID" value="XBV23619.1"/>
    <property type="molecule type" value="Genomic_DNA"/>
</dbReference>
<name>A0AAU7TAM0_9ACTN</name>
<dbReference type="AlphaFoldDB" id="A0AAU7TAM0"/>
<dbReference type="GO" id="GO:0008757">
    <property type="term" value="F:S-adenosylmethionine-dependent methyltransferase activity"/>
    <property type="evidence" value="ECO:0007669"/>
    <property type="project" value="InterPro"/>
</dbReference>
<proteinExistence type="predicted"/>
<evidence type="ECO:0000313" key="2">
    <source>
        <dbReference type="EMBL" id="XBV23619.1"/>
    </source>
</evidence>
<dbReference type="PANTHER" id="PTHR45036">
    <property type="entry name" value="METHYLTRANSFERASE LIKE 7B"/>
    <property type="match status" value="1"/>
</dbReference>
<dbReference type="InterPro" id="IPR052356">
    <property type="entry name" value="Thiol_S-MT"/>
</dbReference>